<dbReference type="AlphaFoldDB" id="A0A914ELQ2"/>
<feature type="signal peptide" evidence="1">
    <location>
        <begin position="1"/>
        <end position="20"/>
    </location>
</feature>
<dbReference type="Proteomes" id="UP000887540">
    <property type="component" value="Unplaced"/>
</dbReference>
<keyword evidence="2" id="KW-1185">Reference proteome</keyword>
<sequence length="189" mass="21379">MKRIFITIVFFIAILGIAKSANRFGWARTTSGNVITQDEWACLIEQYGAFQPTLQVYGPNGKINQNAITSLKNWCTVNRIGLVSAIYSPCFYNCNHRVTPADQILSIGIMTNATSWAKVFGPNFTTPSQNPYNYLWWVYHDAAWIRNGRNNGNTSQWKSFGGWSQPLIHEYVAGQTNQKCTNKTFAYST</sequence>
<protein>
    <submittedName>
        <fullName evidence="3">Uncharacterized protein</fullName>
    </submittedName>
</protein>
<evidence type="ECO:0000256" key="1">
    <source>
        <dbReference type="SAM" id="SignalP"/>
    </source>
</evidence>
<accession>A0A914ELQ2</accession>
<feature type="chain" id="PRO_5036722030" evidence="1">
    <location>
        <begin position="21"/>
        <end position="189"/>
    </location>
</feature>
<proteinExistence type="predicted"/>
<evidence type="ECO:0000313" key="2">
    <source>
        <dbReference type="Proteomes" id="UP000887540"/>
    </source>
</evidence>
<evidence type="ECO:0000313" key="3">
    <source>
        <dbReference type="WBParaSite" id="ACRNAN_scaffold8616.g27285.t2"/>
    </source>
</evidence>
<reference evidence="3" key="1">
    <citation type="submission" date="2022-11" db="UniProtKB">
        <authorList>
            <consortium name="WormBaseParasite"/>
        </authorList>
    </citation>
    <scope>IDENTIFICATION</scope>
</reference>
<keyword evidence="1" id="KW-0732">Signal</keyword>
<dbReference type="WBParaSite" id="ACRNAN_scaffold8616.g27285.t2">
    <property type="protein sequence ID" value="ACRNAN_scaffold8616.g27285.t2"/>
    <property type="gene ID" value="ACRNAN_scaffold8616.g27285"/>
</dbReference>
<organism evidence="2 3">
    <name type="scientific">Acrobeloides nanus</name>
    <dbReference type="NCBI Taxonomy" id="290746"/>
    <lineage>
        <taxon>Eukaryota</taxon>
        <taxon>Metazoa</taxon>
        <taxon>Ecdysozoa</taxon>
        <taxon>Nematoda</taxon>
        <taxon>Chromadorea</taxon>
        <taxon>Rhabditida</taxon>
        <taxon>Tylenchina</taxon>
        <taxon>Cephalobomorpha</taxon>
        <taxon>Cephaloboidea</taxon>
        <taxon>Cephalobidae</taxon>
        <taxon>Acrobeloides</taxon>
    </lineage>
</organism>
<name>A0A914ELQ2_9BILA</name>